<dbReference type="PANTHER" id="PTHR30532:SF26">
    <property type="entry name" value="IRON(3+)-HYDROXAMATE-BINDING PROTEIN FHUD"/>
    <property type="match status" value="1"/>
</dbReference>
<dbReference type="PROSITE" id="PS51257">
    <property type="entry name" value="PROKAR_LIPOPROTEIN"/>
    <property type="match status" value="1"/>
</dbReference>
<dbReference type="Proteomes" id="UP000069697">
    <property type="component" value="Unassembled WGS sequence"/>
</dbReference>
<evidence type="ECO:0000256" key="2">
    <source>
        <dbReference type="ARBA" id="ARBA00008814"/>
    </source>
</evidence>
<evidence type="ECO:0000256" key="4">
    <source>
        <dbReference type="ARBA" id="ARBA00022729"/>
    </source>
</evidence>
<dbReference type="PANTHER" id="PTHR30532">
    <property type="entry name" value="IRON III DICITRATE-BINDING PERIPLASMIC PROTEIN"/>
    <property type="match status" value="1"/>
</dbReference>
<feature type="chain" id="PRO_5039023336" evidence="6">
    <location>
        <begin position="24"/>
        <end position="344"/>
    </location>
</feature>
<feature type="compositionally biased region" description="Polar residues" evidence="5">
    <location>
        <begin position="52"/>
        <end position="69"/>
    </location>
</feature>
<keyword evidence="3" id="KW-0813">Transport</keyword>
<evidence type="ECO:0000259" key="7">
    <source>
        <dbReference type="PROSITE" id="PS50983"/>
    </source>
</evidence>
<proteinExistence type="inferred from homology"/>
<reference evidence="9" key="2">
    <citation type="submission" date="2016-01" db="EMBL/GenBank/DDBJ databases">
        <title>Draft Genome Sequence of Paenibacillus amylolyticus Heshi-A3 that Was Isolated from Fermented Rice Bran with Aging Salted Mackerel, Which Was Named Heshiko as Traditional Fermented Seafood in Japan.</title>
        <authorList>
            <person name="Akuzawa S."/>
            <person name="Nakagawa J."/>
            <person name="Kanekatsu T."/>
            <person name="Kubota E."/>
            <person name="Ohtake R."/>
            <person name="Suzuki T."/>
            <person name="Kanesaki Y."/>
        </authorList>
    </citation>
    <scope>NUCLEOTIDE SEQUENCE [LARGE SCALE GENOMIC DNA]</scope>
    <source>
        <strain evidence="9">Heshi-A3</strain>
    </source>
</reference>
<accession>A0A117I250</accession>
<dbReference type="RefSeq" id="WP_062835632.1">
    <property type="nucleotide sequence ID" value="NZ_BCNV01000001.1"/>
</dbReference>
<feature type="region of interest" description="Disordered" evidence="5">
    <location>
        <begin position="30"/>
        <end position="76"/>
    </location>
</feature>
<evidence type="ECO:0000256" key="3">
    <source>
        <dbReference type="ARBA" id="ARBA00022448"/>
    </source>
</evidence>
<evidence type="ECO:0000256" key="5">
    <source>
        <dbReference type="SAM" id="MobiDB-lite"/>
    </source>
</evidence>
<comment type="subcellular location">
    <subcellularLocation>
        <location evidence="1">Cell envelope</location>
    </subcellularLocation>
</comment>
<dbReference type="GO" id="GO:1901678">
    <property type="term" value="P:iron coordination entity transport"/>
    <property type="evidence" value="ECO:0007669"/>
    <property type="project" value="UniProtKB-ARBA"/>
</dbReference>
<protein>
    <submittedName>
        <fullName evidence="8">Periplasmic binding protein</fullName>
    </submittedName>
</protein>
<comment type="similarity">
    <text evidence="2">Belongs to the bacterial solute-binding protein 8 family.</text>
</comment>
<reference evidence="8 9" key="1">
    <citation type="journal article" date="2016" name="Genome Announc.">
        <title>Draft Genome Sequence of Paenibacillus amylolyticus Heshi-A3, Isolated from Fermented Rice Bran in a Japanese Fermented Seafood Dish.</title>
        <authorList>
            <person name="Akuzawa S."/>
            <person name="Nagaoka J."/>
            <person name="Kanekatsu M."/>
            <person name="Kubota E."/>
            <person name="Ohtake R."/>
            <person name="Suzuki T."/>
            <person name="Kanesaki Y."/>
        </authorList>
    </citation>
    <scope>NUCLEOTIDE SEQUENCE [LARGE SCALE GENOMIC DNA]</scope>
    <source>
        <strain evidence="8 9">Heshi-A3</strain>
    </source>
</reference>
<evidence type="ECO:0000313" key="9">
    <source>
        <dbReference type="Proteomes" id="UP000069697"/>
    </source>
</evidence>
<dbReference type="GO" id="GO:0030288">
    <property type="term" value="C:outer membrane-bounded periplasmic space"/>
    <property type="evidence" value="ECO:0007669"/>
    <property type="project" value="TreeGrafter"/>
</dbReference>
<keyword evidence="4 6" id="KW-0732">Signal</keyword>
<sequence length="344" mass="38018">MKRRGTYSIMSAAMILVLIFIMAGCGTQTDSGSSTGSQTASSSTDAGTASQEETASANASPTKSFTDPTGTKEIPVNPQRIFSISATTQLLALGITPVGGLQYEIDQDYYLKNAASEVEIAGDYPPNMEAVTTLQPDLIIASSFVESDVIEQLEKIAPTVIYPWEDNLYDQLRYIGDIVGKKAEAEEWITKHEAKVAERKAEMSNLVGADRTVAAVEIFKDSFQVAGTRNMGFVLHDLLGLKRMPWVQEEVDKSDGFVVYTEPQSLEKLPELTADYLIIKVNDTQPGSTEFYEKMQESSLWKNLPAVKNGNVFIVPHDKWWSYTLFSTDALLDEAVELFKQHKQ</sequence>
<evidence type="ECO:0000256" key="1">
    <source>
        <dbReference type="ARBA" id="ARBA00004196"/>
    </source>
</evidence>
<dbReference type="Gene3D" id="3.40.50.1980">
    <property type="entry name" value="Nitrogenase molybdenum iron protein domain"/>
    <property type="match status" value="2"/>
</dbReference>
<evidence type="ECO:0000256" key="6">
    <source>
        <dbReference type="SAM" id="SignalP"/>
    </source>
</evidence>
<dbReference type="AlphaFoldDB" id="A0A117I250"/>
<gene>
    <name evidence="8" type="ORF">PAHA3_3347</name>
</gene>
<dbReference type="InterPro" id="IPR051313">
    <property type="entry name" value="Bact_iron-sidero_bind"/>
</dbReference>
<comment type="caution">
    <text evidence="8">The sequence shown here is derived from an EMBL/GenBank/DDBJ whole genome shotgun (WGS) entry which is preliminary data.</text>
</comment>
<dbReference type="Pfam" id="PF01497">
    <property type="entry name" value="Peripla_BP_2"/>
    <property type="match status" value="1"/>
</dbReference>
<feature type="compositionally biased region" description="Low complexity" evidence="5">
    <location>
        <begin position="30"/>
        <end position="51"/>
    </location>
</feature>
<evidence type="ECO:0000313" key="8">
    <source>
        <dbReference type="EMBL" id="GAS83269.1"/>
    </source>
</evidence>
<name>A0A117I250_PAEAM</name>
<feature type="domain" description="Fe/B12 periplasmic-binding" evidence="7">
    <location>
        <begin position="78"/>
        <end position="343"/>
    </location>
</feature>
<organism evidence="8 9">
    <name type="scientific">Paenibacillus amylolyticus</name>
    <dbReference type="NCBI Taxonomy" id="1451"/>
    <lineage>
        <taxon>Bacteria</taxon>
        <taxon>Bacillati</taxon>
        <taxon>Bacillota</taxon>
        <taxon>Bacilli</taxon>
        <taxon>Bacillales</taxon>
        <taxon>Paenibacillaceae</taxon>
        <taxon>Paenibacillus</taxon>
    </lineage>
</organism>
<feature type="signal peptide" evidence="6">
    <location>
        <begin position="1"/>
        <end position="23"/>
    </location>
</feature>
<dbReference type="EMBL" id="BCNV01000001">
    <property type="protein sequence ID" value="GAS83269.1"/>
    <property type="molecule type" value="Genomic_DNA"/>
</dbReference>
<dbReference type="PROSITE" id="PS50983">
    <property type="entry name" value="FE_B12_PBP"/>
    <property type="match status" value="1"/>
</dbReference>
<dbReference type="SUPFAM" id="SSF53807">
    <property type="entry name" value="Helical backbone' metal receptor"/>
    <property type="match status" value="1"/>
</dbReference>
<dbReference type="InterPro" id="IPR002491">
    <property type="entry name" value="ABC_transptr_periplasmic_BD"/>
</dbReference>